<sequence>MDPTSSSKEEKHKSHASKDEGSIMNPKGHCLRSWVRTHPTTVSRIPKHFESLEGRRDKKESSTGHKTIAETLEKSITKLQNKLIRRQQRPIEYHHYPTSGPARFIRITDGAEKDETIRHAANPASWLPGYRWRLISCHKNADKPTAFAYIHLKDFPQQVQGGIPWADGDQRVCYQELKRWGTSYWEGRTYWNDREPGRRWFSLHQRLGSDTYKEVVRFDASEAYGNDLLGQKLTVWSADKGVPTELQRFICSLYPSLNIG</sequence>
<feature type="compositionally biased region" description="Basic and acidic residues" evidence="1">
    <location>
        <begin position="47"/>
        <end position="65"/>
    </location>
</feature>
<comment type="caution">
    <text evidence="2">The sequence shown here is derived from an EMBL/GenBank/DDBJ whole genome shotgun (WGS) entry which is preliminary data.</text>
</comment>
<proteinExistence type="predicted"/>
<evidence type="ECO:0000313" key="2">
    <source>
        <dbReference type="EMBL" id="KAK2730359.1"/>
    </source>
</evidence>
<dbReference type="Proteomes" id="UP001281614">
    <property type="component" value="Unassembled WGS sequence"/>
</dbReference>
<feature type="compositionally biased region" description="Basic and acidic residues" evidence="1">
    <location>
        <begin position="7"/>
        <end position="21"/>
    </location>
</feature>
<name>A0AAD9XY36_COLKA</name>
<dbReference type="EMBL" id="VYYT01000677">
    <property type="protein sequence ID" value="KAK2730359.1"/>
    <property type="molecule type" value="Genomic_DNA"/>
</dbReference>
<feature type="region of interest" description="Disordered" evidence="1">
    <location>
        <begin position="46"/>
        <end position="65"/>
    </location>
</feature>
<feature type="region of interest" description="Disordered" evidence="1">
    <location>
        <begin position="1"/>
        <end position="28"/>
    </location>
</feature>
<protein>
    <submittedName>
        <fullName evidence="2">Uncharacterized protein</fullName>
    </submittedName>
</protein>
<accession>A0AAD9XY36</accession>
<reference evidence="2" key="1">
    <citation type="submission" date="2023-02" db="EMBL/GenBank/DDBJ databases">
        <title>Colletotrichum kahawae CIFC_Que2 genome sequencing and assembly.</title>
        <authorList>
            <person name="Baroncelli R."/>
        </authorList>
    </citation>
    <scope>NUCLEOTIDE SEQUENCE</scope>
    <source>
        <strain evidence="2">CIFC_Que2</strain>
    </source>
</reference>
<evidence type="ECO:0000313" key="3">
    <source>
        <dbReference type="Proteomes" id="UP001281614"/>
    </source>
</evidence>
<gene>
    <name evidence="2" type="ORF">CKAH01_09606</name>
</gene>
<organism evidence="2 3">
    <name type="scientific">Colletotrichum kahawae</name>
    <name type="common">Coffee berry disease fungus</name>
    <dbReference type="NCBI Taxonomy" id="34407"/>
    <lineage>
        <taxon>Eukaryota</taxon>
        <taxon>Fungi</taxon>
        <taxon>Dikarya</taxon>
        <taxon>Ascomycota</taxon>
        <taxon>Pezizomycotina</taxon>
        <taxon>Sordariomycetes</taxon>
        <taxon>Hypocreomycetidae</taxon>
        <taxon>Glomerellales</taxon>
        <taxon>Glomerellaceae</taxon>
        <taxon>Colletotrichum</taxon>
        <taxon>Colletotrichum gloeosporioides species complex</taxon>
    </lineage>
</organism>
<evidence type="ECO:0000256" key="1">
    <source>
        <dbReference type="SAM" id="MobiDB-lite"/>
    </source>
</evidence>
<keyword evidence="3" id="KW-1185">Reference proteome</keyword>
<dbReference type="AlphaFoldDB" id="A0AAD9XY36"/>